<gene>
    <name evidence="2" type="ORF">PsYK624_124750</name>
</gene>
<dbReference type="GO" id="GO:0016491">
    <property type="term" value="F:oxidoreductase activity"/>
    <property type="evidence" value="ECO:0007669"/>
    <property type="project" value="InterPro"/>
</dbReference>
<dbReference type="Proteomes" id="UP000703269">
    <property type="component" value="Unassembled WGS sequence"/>
</dbReference>
<dbReference type="PANTHER" id="PTHR37539">
    <property type="entry name" value="SECRETED PROTEIN-RELATED"/>
    <property type="match status" value="1"/>
</dbReference>
<feature type="domain" description="ER-bound oxygenase mpaB/mpaB'/Rubber oxygenase catalytic" evidence="1">
    <location>
        <begin position="167"/>
        <end position="412"/>
    </location>
</feature>
<dbReference type="PANTHER" id="PTHR37539:SF1">
    <property type="entry name" value="ER-BOUND OXYGENASE MPAB_MPAB'_RUBBER OXYGENASE CATALYTIC DOMAIN-CONTAINING PROTEIN"/>
    <property type="match status" value="1"/>
</dbReference>
<dbReference type="EMBL" id="BPQB01000058">
    <property type="protein sequence ID" value="GJE96281.1"/>
    <property type="molecule type" value="Genomic_DNA"/>
</dbReference>
<dbReference type="AlphaFoldDB" id="A0A9P3LI84"/>
<evidence type="ECO:0000259" key="1">
    <source>
        <dbReference type="Pfam" id="PF09995"/>
    </source>
</evidence>
<dbReference type="InterPro" id="IPR018713">
    <property type="entry name" value="MPAB/Lcp_cat_dom"/>
</dbReference>
<accession>A0A9P3LI84</accession>
<dbReference type="InterPro" id="IPR037473">
    <property type="entry name" value="Lcp-like"/>
</dbReference>
<evidence type="ECO:0000313" key="3">
    <source>
        <dbReference type="Proteomes" id="UP000703269"/>
    </source>
</evidence>
<dbReference type="OrthoDB" id="6361347at2759"/>
<protein>
    <submittedName>
        <fullName evidence="2">DUF2236 domain-containing protein</fullName>
    </submittedName>
</protein>
<evidence type="ECO:0000313" key="2">
    <source>
        <dbReference type="EMBL" id="GJE96281.1"/>
    </source>
</evidence>
<proteinExistence type="predicted"/>
<dbReference type="Pfam" id="PF09995">
    <property type="entry name" value="MPAB_Lcp_cat"/>
    <property type="match status" value="1"/>
</dbReference>
<organism evidence="2 3">
    <name type="scientific">Phanerochaete sordida</name>
    <dbReference type="NCBI Taxonomy" id="48140"/>
    <lineage>
        <taxon>Eukaryota</taxon>
        <taxon>Fungi</taxon>
        <taxon>Dikarya</taxon>
        <taxon>Basidiomycota</taxon>
        <taxon>Agaricomycotina</taxon>
        <taxon>Agaricomycetes</taxon>
        <taxon>Polyporales</taxon>
        <taxon>Phanerochaetaceae</taxon>
        <taxon>Phanerochaete</taxon>
    </lineage>
</organism>
<name>A0A9P3LI84_9APHY</name>
<comment type="caution">
    <text evidence="2">The sequence shown here is derived from an EMBL/GenBank/DDBJ whole genome shotgun (WGS) entry which is preliminary data.</text>
</comment>
<reference evidence="2 3" key="1">
    <citation type="submission" date="2021-08" db="EMBL/GenBank/DDBJ databases">
        <title>Draft Genome Sequence of Phanerochaete sordida strain YK-624.</title>
        <authorList>
            <person name="Mori T."/>
            <person name="Dohra H."/>
            <person name="Suzuki T."/>
            <person name="Kawagishi H."/>
            <person name="Hirai H."/>
        </authorList>
    </citation>
    <scope>NUCLEOTIDE SEQUENCE [LARGE SCALE GENOMIC DNA]</scope>
    <source>
        <strain evidence="2 3">YK-624</strain>
    </source>
</reference>
<sequence length="462" mass="50821">MVLLIGDVTEADLKSSPVKHVTHLREVRGLADGALVEFFGHVVRWDNRCASEEQCLLWRSMADPSCDAALDAMFKESSYIGKDLLESLENHSDQRSAPDAASAFLEEVSNIPPEDIRVDPRDVLIARDFFLDYSIQIMQALFHYSLAGGFASPRIVKTLRAVSYLMPPTRQDDGVEQESKAADDRTFARLLETTQFVLDVMGCVASSADAESTGKSASDAPDSYLLPGGEGWKACIRVRMLHGIARRRVRQRLARESAGSYNEAYEGVPISQEDMAATLASFSTVPIWALKRLHLRPAPAQVRAYLALWRHVGFYLGVAPSILRQYLHTPSAADQFLASATLSLFSSNAPLDPRTLPTLPILRAAAHRPPGGASLAHNCAVTRLLVGGALADHLGLPRTPPLARVRLYAALAVQALPVLFARCYPRAGWRAKRRAVMREGLPRSVRWSLDMLELAACQNTRE</sequence>
<keyword evidence="3" id="KW-1185">Reference proteome</keyword>